<evidence type="ECO:0000256" key="7">
    <source>
        <dbReference type="ARBA" id="ARBA00023136"/>
    </source>
</evidence>
<dbReference type="GO" id="GO:0055085">
    <property type="term" value="P:transmembrane transport"/>
    <property type="evidence" value="ECO:0007669"/>
    <property type="project" value="InterPro"/>
</dbReference>
<protein>
    <submittedName>
        <fullName evidence="10">Spermidine/putrescine ABC transporter permease</fullName>
    </submittedName>
</protein>
<evidence type="ECO:0000256" key="1">
    <source>
        <dbReference type="ARBA" id="ARBA00004651"/>
    </source>
</evidence>
<evidence type="ECO:0000256" key="8">
    <source>
        <dbReference type="RuleBase" id="RU363032"/>
    </source>
</evidence>
<comment type="caution">
    <text evidence="10">The sequence shown here is derived from an EMBL/GenBank/DDBJ whole genome shotgun (WGS) entry which is preliminary data.</text>
</comment>
<dbReference type="PANTHER" id="PTHR42929">
    <property type="entry name" value="INNER MEMBRANE ABC TRANSPORTER PERMEASE PROTEIN YDCU-RELATED-RELATED"/>
    <property type="match status" value="1"/>
</dbReference>
<organism evidence="10 11">
    <name type="scientific">Pseudosulfitobacter pseudonitzschiae</name>
    <dbReference type="NCBI Taxonomy" id="1402135"/>
    <lineage>
        <taxon>Bacteria</taxon>
        <taxon>Pseudomonadati</taxon>
        <taxon>Pseudomonadota</taxon>
        <taxon>Alphaproteobacteria</taxon>
        <taxon>Rhodobacterales</taxon>
        <taxon>Roseobacteraceae</taxon>
        <taxon>Pseudosulfitobacter</taxon>
    </lineage>
</organism>
<name>A0A073J4N3_9RHOB</name>
<evidence type="ECO:0000256" key="2">
    <source>
        <dbReference type="ARBA" id="ARBA00007069"/>
    </source>
</evidence>
<evidence type="ECO:0000256" key="4">
    <source>
        <dbReference type="ARBA" id="ARBA00022475"/>
    </source>
</evidence>
<evidence type="ECO:0000259" key="9">
    <source>
        <dbReference type="PROSITE" id="PS50928"/>
    </source>
</evidence>
<evidence type="ECO:0000256" key="3">
    <source>
        <dbReference type="ARBA" id="ARBA00022448"/>
    </source>
</evidence>
<feature type="domain" description="ABC transmembrane type-1" evidence="9">
    <location>
        <begin position="56"/>
        <end position="261"/>
    </location>
</feature>
<reference evidence="10 11" key="1">
    <citation type="submission" date="2014-01" db="EMBL/GenBank/DDBJ databases">
        <title>Sulfitobacter sp. H3 (MCCC 1A00686) Genome Sequencing.</title>
        <authorList>
            <person name="Lai Q."/>
            <person name="Hong Z."/>
        </authorList>
    </citation>
    <scope>NUCLEOTIDE SEQUENCE [LARGE SCALE GENOMIC DNA]</scope>
    <source>
        <strain evidence="10 11">H3</strain>
    </source>
</reference>
<dbReference type="InterPro" id="IPR035906">
    <property type="entry name" value="MetI-like_sf"/>
</dbReference>
<dbReference type="EMBL" id="JAMD01000001">
    <property type="protein sequence ID" value="KEJ97543.1"/>
    <property type="molecule type" value="Genomic_DNA"/>
</dbReference>
<keyword evidence="4" id="KW-1003">Cell membrane</keyword>
<feature type="transmembrane region" description="Helical" evidence="8">
    <location>
        <begin position="90"/>
        <end position="116"/>
    </location>
</feature>
<dbReference type="OrthoDB" id="9807047at2"/>
<evidence type="ECO:0000313" key="11">
    <source>
        <dbReference type="Proteomes" id="UP000027746"/>
    </source>
</evidence>
<feature type="transmembrane region" description="Helical" evidence="8">
    <location>
        <begin position="136"/>
        <end position="163"/>
    </location>
</feature>
<keyword evidence="6 8" id="KW-1133">Transmembrane helix</keyword>
<feature type="transmembrane region" description="Helical" evidence="8">
    <location>
        <begin position="240"/>
        <end position="261"/>
    </location>
</feature>
<feature type="transmembrane region" description="Helical" evidence="8">
    <location>
        <begin position="55"/>
        <end position="78"/>
    </location>
</feature>
<feature type="transmembrane region" description="Helical" evidence="8">
    <location>
        <begin position="198"/>
        <end position="220"/>
    </location>
</feature>
<dbReference type="GO" id="GO:0005886">
    <property type="term" value="C:plasma membrane"/>
    <property type="evidence" value="ECO:0007669"/>
    <property type="project" value="UniProtKB-SubCell"/>
</dbReference>
<accession>A0A073J4N3</accession>
<evidence type="ECO:0000256" key="6">
    <source>
        <dbReference type="ARBA" id="ARBA00022989"/>
    </source>
</evidence>
<dbReference type="PANTHER" id="PTHR42929:SF5">
    <property type="entry name" value="ABC TRANSPORTER PERMEASE PROTEIN"/>
    <property type="match status" value="1"/>
</dbReference>
<sequence length="277" mass="31321">MKRLSLIWLLLPAALLLAAFIVMPTFDLIRASIFDPEFTLKHFQRLVERGVYVDVMWRTVRVSLIVAVICTIVGYPVAMFINLQPKKRQVALLFLILIPMWMSVLIRTFAWIVVLGREGLINDLMIGLGLADGPVQMLYTSGTVITAMVQIMLPIQIITCYSAMTEIDLDLMRAARVLGARRWQALTRVYLPLSYDGTLTGLVIVFMMSMGFFITPALLGGRQDMMIANLIEFQVQHLNWSFAAAIGIVLLVLTVAMILLLRWTGRFAFRRLLNVGR</sequence>
<keyword evidence="3 8" id="KW-0813">Transport</keyword>
<evidence type="ECO:0000313" key="10">
    <source>
        <dbReference type="EMBL" id="KEJ97543.1"/>
    </source>
</evidence>
<proteinExistence type="inferred from homology"/>
<dbReference type="Proteomes" id="UP000027746">
    <property type="component" value="Unassembled WGS sequence"/>
</dbReference>
<dbReference type="AlphaFoldDB" id="A0A073J4N3"/>
<dbReference type="PROSITE" id="PS50928">
    <property type="entry name" value="ABC_TM1"/>
    <property type="match status" value="1"/>
</dbReference>
<comment type="similarity">
    <text evidence="2">Belongs to the binding-protein-dependent transport system permease family. CysTW subfamily.</text>
</comment>
<dbReference type="Gene3D" id="1.10.3720.10">
    <property type="entry name" value="MetI-like"/>
    <property type="match status" value="1"/>
</dbReference>
<keyword evidence="11" id="KW-1185">Reference proteome</keyword>
<keyword evidence="7 8" id="KW-0472">Membrane</keyword>
<dbReference type="SUPFAM" id="SSF161098">
    <property type="entry name" value="MetI-like"/>
    <property type="match status" value="1"/>
</dbReference>
<dbReference type="CDD" id="cd06261">
    <property type="entry name" value="TM_PBP2"/>
    <property type="match status" value="1"/>
</dbReference>
<keyword evidence="5 8" id="KW-0812">Transmembrane</keyword>
<dbReference type="Pfam" id="PF00528">
    <property type="entry name" value="BPD_transp_1"/>
    <property type="match status" value="1"/>
</dbReference>
<evidence type="ECO:0000256" key="5">
    <source>
        <dbReference type="ARBA" id="ARBA00022692"/>
    </source>
</evidence>
<dbReference type="RefSeq" id="WP_037920459.1">
    <property type="nucleotide sequence ID" value="NZ_CP054599.1"/>
</dbReference>
<gene>
    <name evidence="10" type="ORF">SUH3_00745</name>
</gene>
<comment type="subcellular location">
    <subcellularLocation>
        <location evidence="1 8">Cell membrane</location>
        <topology evidence="1 8">Multi-pass membrane protein</topology>
    </subcellularLocation>
</comment>
<dbReference type="GeneID" id="68870075"/>
<dbReference type="InterPro" id="IPR000515">
    <property type="entry name" value="MetI-like"/>
</dbReference>